<comment type="caution">
    <text evidence="3">The sequence shown here is derived from an EMBL/GenBank/DDBJ whole genome shotgun (WGS) entry which is preliminary data.</text>
</comment>
<evidence type="ECO:0000313" key="3">
    <source>
        <dbReference type="EMBL" id="PYI53155.1"/>
    </source>
</evidence>
<dbReference type="InterPro" id="IPR008964">
    <property type="entry name" value="Invasin/intimin_cell_adhesion"/>
</dbReference>
<accession>A0A2V5K1N5</accession>
<dbReference type="Pfam" id="PF20138">
    <property type="entry name" value="DUF6528"/>
    <property type="match status" value="1"/>
</dbReference>
<name>A0A2V5K1N5_9BACL</name>
<protein>
    <recommendedName>
        <fullName evidence="2">F5/8 type C domain-containing protein</fullName>
    </recommendedName>
</protein>
<keyword evidence="4" id="KW-1185">Reference proteome</keyword>
<keyword evidence="1" id="KW-0812">Transmembrane</keyword>
<dbReference type="Pfam" id="PF00754">
    <property type="entry name" value="F5_F8_type_C"/>
    <property type="match status" value="1"/>
</dbReference>
<dbReference type="PANTHER" id="PTHR45713:SF6">
    <property type="entry name" value="F5_8 TYPE C DOMAIN-CONTAINING PROTEIN"/>
    <property type="match status" value="1"/>
</dbReference>
<gene>
    <name evidence="3" type="ORF">DLM86_19400</name>
</gene>
<dbReference type="InterPro" id="IPR011048">
    <property type="entry name" value="Haem_d1_sf"/>
</dbReference>
<dbReference type="PANTHER" id="PTHR45713">
    <property type="entry name" value="FTP DOMAIN-CONTAINING PROTEIN"/>
    <property type="match status" value="1"/>
</dbReference>
<dbReference type="AlphaFoldDB" id="A0A2V5K1N5"/>
<dbReference type="SUPFAM" id="SSF49373">
    <property type="entry name" value="Invasin/intimin cell-adhesion fragments"/>
    <property type="match status" value="1"/>
</dbReference>
<dbReference type="Gene3D" id="2.60.120.260">
    <property type="entry name" value="Galactose-binding domain-like"/>
    <property type="match status" value="1"/>
</dbReference>
<proteinExistence type="predicted"/>
<organism evidence="3 4">
    <name type="scientific">Paenibacillus flagellatus</name>
    <dbReference type="NCBI Taxonomy" id="2211139"/>
    <lineage>
        <taxon>Bacteria</taxon>
        <taxon>Bacillati</taxon>
        <taxon>Bacillota</taxon>
        <taxon>Bacilli</taxon>
        <taxon>Bacillales</taxon>
        <taxon>Paenibacillaceae</taxon>
        <taxon>Paenibacillus</taxon>
    </lineage>
</organism>
<keyword evidence="1" id="KW-1133">Transmembrane helix</keyword>
<dbReference type="InterPro" id="IPR045383">
    <property type="entry name" value="DUF6528"/>
</dbReference>
<evidence type="ECO:0000256" key="1">
    <source>
        <dbReference type="SAM" id="Phobius"/>
    </source>
</evidence>
<dbReference type="PROSITE" id="PS50022">
    <property type="entry name" value="FA58C_3"/>
    <property type="match status" value="1"/>
</dbReference>
<dbReference type="SUPFAM" id="SSF49785">
    <property type="entry name" value="Galactose-binding domain-like"/>
    <property type="match status" value="1"/>
</dbReference>
<feature type="domain" description="F5/8 type C" evidence="2">
    <location>
        <begin position="475"/>
        <end position="634"/>
    </location>
</feature>
<dbReference type="SUPFAM" id="SSF51004">
    <property type="entry name" value="C-terminal (heme d1) domain of cytochrome cd1-nitrite reductase"/>
    <property type="match status" value="1"/>
</dbReference>
<dbReference type="InterPro" id="IPR008979">
    <property type="entry name" value="Galactose-bd-like_sf"/>
</dbReference>
<evidence type="ECO:0000313" key="4">
    <source>
        <dbReference type="Proteomes" id="UP000247476"/>
    </source>
</evidence>
<feature type="transmembrane region" description="Helical" evidence="1">
    <location>
        <begin position="12"/>
        <end position="31"/>
    </location>
</feature>
<sequence length="919" mass="98175">MNPDGGLAMQKMLRVTAVAFTILLAGVLYGFHSDPKTEAAAPPCCLIAITNQANNTIEAYDPASPDWDGVDARVWSWKPSTALGYTSREVGLWNGPSEAKLKGRVLVATAGQLATIASYPTGTRIWAADVGIGSNPHSAELLPNGNIAVAASDGKWVRVYASSQGPDAVAYGEFKLDFAHATHWDEENELLWVIGHDADAKQHILTALRVGGTDASPTLTEEPGRRAILPSPWGHDVAAYDGDANKLWVSTNAEVYVYDIAAKTFTPAPGGANRSFVKSVGQLPSGPIVETRPDNLKTPPGNCKLNGWCTDTVDLFSPDATRTATGSAIYKARIWDGRSDMRAAFLNRLTVSESFYAGSAGAAGGGAKIPDDYFVNVDNPQDPIALSRFLDPATGRSYLSVVNLSLARAQTAVLQFDADRRIDPVTEVSKETGTEIAADYDAGSARLTSALQPGESRLYALPSDFRYQLPQQLPSEPPIIGPYTNLALHKTVTASSDYGRSGWYARAATDGLRTSTSSSMGWTSYNDIKNNHTEWIQVDLGAVYTVNTVDLYPRADGKNTGLGYPTDFTIQVSEDNVRWSVAVVGHQASKPGGMLEYVFPAASARYVKVVGTNLTGDPFGNYHMQFAEIEVYSRTSPLSIGLKPSRLLVGKTGTLTVVGWTRDGQIDPLNGAQIRFASQNPAIATVDENGVVTAHAEGTAVITVSVTKSDGTVESGECAIVAERLPSPWNADFYGHAQGVISATENGFDLRANGTGFGSAGDDLVYLYRDVGAANPIAVTSVVQSVYKTSTGHNGRAGIMFREGGEADPYGPSVSLTVNPQGRIVMTGRTKDGAIQEIKGDYTVFPVRLKLEKTGNRFVGFYKKDGEWVPFNGNPGHSGISVNMDKSLRAGVAVFSEDAGHDTKTTVSDIRFESKRGLP</sequence>
<dbReference type="EMBL" id="QJVJ01000008">
    <property type="protein sequence ID" value="PYI53155.1"/>
    <property type="molecule type" value="Genomic_DNA"/>
</dbReference>
<dbReference type="Proteomes" id="UP000247476">
    <property type="component" value="Unassembled WGS sequence"/>
</dbReference>
<dbReference type="Gene3D" id="2.60.40.1080">
    <property type="match status" value="1"/>
</dbReference>
<dbReference type="InterPro" id="IPR000421">
    <property type="entry name" value="FA58C"/>
</dbReference>
<dbReference type="InterPro" id="IPR051941">
    <property type="entry name" value="BG_Antigen-Binding_Lectin"/>
</dbReference>
<evidence type="ECO:0000259" key="2">
    <source>
        <dbReference type="PROSITE" id="PS50022"/>
    </source>
</evidence>
<dbReference type="InterPro" id="IPR003343">
    <property type="entry name" value="Big_2"/>
</dbReference>
<dbReference type="Pfam" id="PF02368">
    <property type="entry name" value="Big_2"/>
    <property type="match status" value="1"/>
</dbReference>
<keyword evidence="1" id="KW-0472">Membrane</keyword>
<reference evidence="3 4" key="1">
    <citation type="submission" date="2018-05" db="EMBL/GenBank/DDBJ databases">
        <title>Paenibacillus flagellatus sp. nov., isolated from selenium mineral soil.</title>
        <authorList>
            <person name="Dai X."/>
        </authorList>
    </citation>
    <scope>NUCLEOTIDE SEQUENCE [LARGE SCALE GENOMIC DNA]</scope>
    <source>
        <strain evidence="3 4">DXL2</strain>
    </source>
</reference>